<dbReference type="InterPro" id="IPR000700">
    <property type="entry name" value="PAS-assoc_C"/>
</dbReference>
<dbReference type="EMBL" id="JACBXS010000003">
    <property type="protein sequence ID" value="NYS23858.1"/>
    <property type="molecule type" value="Genomic_DNA"/>
</dbReference>
<dbReference type="Proteomes" id="UP000529417">
    <property type="component" value="Unassembled WGS sequence"/>
</dbReference>
<feature type="domain" description="Methyl-accepting transducer" evidence="2">
    <location>
        <begin position="572"/>
        <end position="667"/>
    </location>
</feature>
<feature type="domain" description="PAC" evidence="4">
    <location>
        <begin position="175"/>
        <end position="225"/>
    </location>
</feature>
<feature type="domain" description="PAC" evidence="4">
    <location>
        <begin position="296"/>
        <end position="347"/>
    </location>
</feature>
<dbReference type="Pfam" id="PF00015">
    <property type="entry name" value="MCPsignal"/>
    <property type="match status" value="1"/>
</dbReference>
<dbReference type="InterPro" id="IPR004089">
    <property type="entry name" value="MCPsignal_dom"/>
</dbReference>
<dbReference type="GO" id="GO:0016020">
    <property type="term" value="C:membrane"/>
    <property type="evidence" value="ECO:0007669"/>
    <property type="project" value="InterPro"/>
</dbReference>
<protein>
    <submittedName>
        <fullName evidence="5">PAS domain S-box protein</fullName>
    </submittedName>
</protein>
<dbReference type="SUPFAM" id="SSF58104">
    <property type="entry name" value="Methyl-accepting chemotaxis protein (MCP) signaling domain"/>
    <property type="match status" value="1"/>
</dbReference>
<comment type="caution">
    <text evidence="5">The sequence shown here is derived from an EMBL/GenBank/DDBJ whole genome shotgun (WGS) entry which is preliminary data.</text>
</comment>
<dbReference type="GO" id="GO:0006935">
    <property type="term" value="P:chemotaxis"/>
    <property type="evidence" value="ECO:0007669"/>
    <property type="project" value="InterPro"/>
</dbReference>
<evidence type="ECO:0000259" key="3">
    <source>
        <dbReference type="PROSITE" id="PS50112"/>
    </source>
</evidence>
<dbReference type="PANTHER" id="PTHR44757">
    <property type="entry name" value="DIGUANYLATE CYCLASE DGCP"/>
    <property type="match status" value="1"/>
</dbReference>
<accession>A0A7Z0KYY1</accession>
<dbReference type="NCBIfam" id="TIGR00229">
    <property type="entry name" value="sensory_box"/>
    <property type="match status" value="3"/>
</dbReference>
<dbReference type="GO" id="GO:0006355">
    <property type="term" value="P:regulation of DNA-templated transcription"/>
    <property type="evidence" value="ECO:0007669"/>
    <property type="project" value="InterPro"/>
</dbReference>
<dbReference type="PROSITE" id="PS50113">
    <property type="entry name" value="PAC"/>
    <property type="match status" value="3"/>
</dbReference>
<evidence type="ECO:0000256" key="1">
    <source>
        <dbReference type="PROSITE-ProRule" id="PRU00284"/>
    </source>
</evidence>
<proteinExistence type="predicted"/>
<dbReference type="SMART" id="SM00086">
    <property type="entry name" value="PAC"/>
    <property type="match status" value="4"/>
</dbReference>
<gene>
    <name evidence="5" type="ORF">HUK65_02560</name>
</gene>
<feature type="domain" description="PAS" evidence="3">
    <location>
        <begin position="344"/>
        <end position="415"/>
    </location>
</feature>
<evidence type="ECO:0000313" key="6">
    <source>
        <dbReference type="Proteomes" id="UP000529417"/>
    </source>
</evidence>
<dbReference type="PROSITE" id="PS50111">
    <property type="entry name" value="CHEMOTAXIS_TRANSDUC_2"/>
    <property type="match status" value="1"/>
</dbReference>
<evidence type="ECO:0000259" key="4">
    <source>
        <dbReference type="PROSITE" id="PS50113"/>
    </source>
</evidence>
<dbReference type="CDD" id="cd00130">
    <property type="entry name" value="PAS"/>
    <property type="match status" value="3"/>
</dbReference>
<dbReference type="GO" id="GO:0007165">
    <property type="term" value="P:signal transduction"/>
    <property type="evidence" value="ECO:0007669"/>
    <property type="project" value="UniProtKB-KW"/>
</dbReference>
<dbReference type="Pfam" id="PF00989">
    <property type="entry name" value="PAS"/>
    <property type="match status" value="1"/>
</dbReference>
<dbReference type="GO" id="GO:0004888">
    <property type="term" value="F:transmembrane signaling receptor activity"/>
    <property type="evidence" value="ECO:0007669"/>
    <property type="project" value="InterPro"/>
</dbReference>
<dbReference type="InterPro" id="IPR035965">
    <property type="entry name" value="PAS-like_dom_sf"/>
</dbReference>
<dbReference type="Pfam" id="PF13426">
    <property type="entry name" value="PAS_9"/>
    <property type="match status" value="2"/>
</dbReference>
<dbReference type="PANTHER" id="PTHR44757:SF2">
    <property type="entry name" value="BIOFILM ARCHITECTURE MAINTENANCE PROTEIN MBAA"/>
    <property type="match status" value="1"/>
</dbReference>
<dbReference type="AlphaFoldDB" id="A0A7Z0KYY1"/>
<dbReference type="SMART" id="SM00091">
    <property type="entry name" value="PAS"/>
    <property type="match status" value="4"/>
</dbReference>
<sequence>MRFWNPTSKPKSGTFSFLEEISKPAVLVDAENTVQGSNGAFSDLTGKWGSDLLGLPLDRLLAPGRLRAGETGIPPVQGRHPVRIDGQKLTLVTLELPAPSVTDAVLEQALDAVVSIDTQNNVTFFNKAAEDLWRIPRDKVLGKNVKMLVPALMRKDHDAMVNRNRTTGENRIVGTMREVLIERADGTQCTVGLTLSRITTAEGICYTAFLKDISSLRAAEKQLRETLDQAIDAVVEIDDLNQVTFFNPAAEALWGFERDEVIGRNVDMLVPHHHRAQHDDYVNRNRMTGVNRIVGSFREVELVRKDGEKRWASLSVSKVPRDNGAITYTAFLRDITADVAQREHIRLLSLVADETDNSVLITDVSGRLVYVNAGFCRLTGYTAEEVRGRKPGHFLQGPETDPETVNRIRKALAEGKPFYEEILNYDRNGSPYWISLAINPVRDKAGRIESFISIQANITPTKLASLEFARKLEAISKSAAMAEWDSDGQAIAANDCLRKYLGRQQLPALKDLLGSNAISALNQTGEQQKEVIFTTAQGQDAIFEAYFLTLTDIKGTIQKYLMYGADITARAQAVKDTNEAVHDVTRSSKEISEVVETIEAIARQTNLLAMNASVEAARAGEAGRGFAVVASEVRSLAERAREATESVNEKIGATRDRVERLARTINRLRGGDRIDALTMRPS</sequence>
<dbReference type="PROSITE" id="PS50112">
    <property type="entry name" value="PAS"/>
    <property type="match status" value="3"/>
</dbReference>
<dbReference type="Gene3D" id="1.10.287.950">
    <property type="entry name" value="Methyl-accepting chemotaxis protein"/>
    <property type="match status" value="1"/>
</dbReference>
<feature type="domain" description="PAS" evidence="3">
    <location>
        <begin position="219"/>
        <end position="271"/>
    </location>
</feature>
<dbReference type="SUPFAM" id="SSF55785">
    <property type="entry name" value="PYP-like sensor domain (PAS domain)"/>
    <property type="match status" value="3"/>
</dbReference>
<name>A0A7Z0KYY1_9RHOB</name>
<keyword evidence="6" id="KW-1185">Reference proteome</keyword>
<dbReference type="PRINTS" id="PR00260">
    <property type="entry name" value="CHEMTRNSDUCR"/>
</dbReference>
<dbReference type="InterPro" id="IPR000014">
    <property type="entry name" value="PAS"/>
</dbReference>
<evidence type="ECO:0000313" key="5">
    <source>
        <dbReference type="EMBL" id="NYS23858.1"/>
    </source>
</evidence>
<dbReference type="SMART" id="SM00283">
    <property type="entry name" value="MA"/>
    <property type="match status" value="1"/>
</dbReference>
<feature type="domain" description="PAS" evidence="3">
    <location>
        <begin position="98"/>
        <end position="171"/>
    </location>
</feature>
<dbReference type="Gene3D" id="3.30.450.20">
    <property type="entry name" value="PAS domain"/>
    <property type="match status" value="3"/>
</dbReference>
<reference evidence="5 6" key="1">
    <citation type="journal article" date="2000" name="Arch. Microbiol.">
        <title>Rhodobaca bogoriensis gen. nov. and sp. nov., an alkaliphilic purple nonsulfur bacterium from African Rift Valley soda lakes.</title>
        <authorList>
            <person name="Milford A.D."/>
            <person name="Achenbach L.A."/>
            <person name="Jung D.O."/>
            <person name="Madigan M.T."/>
        </authorList>
    </citation>
    <scope>NUCLEOTIDE SEQUENCE [LARGE SCALE GENOMIC DNA]</scope>
    <source>
        <strain evidence="5 6">2376</strain>
    </source>
</reference>
<feature type="domain" description="PAC" evidence="4">
    <location>
        <begin position="416"/>
        <end position="470"/>
    </location>
</feature>
<organism evidence="5 6">
    <name type="scientific">Rhabdonatronobacter sediminivivens</name>
    <dbReference type="NCBI Taxonomy" id="2743469"/>
    <lineage>
        <taxon>Bacteria</taxon>
        <taxon>Pseudomonadati</taxon>
        <taxon>Pseudomonadota</taxon>
        <taxon>Alphaproteobacteria</taxon>
        <taxon>Rhodobacterales</taxon>
        <taxon>Paracoccaceae</taxon>
        <taxon>Rhabdonatronobacter</taxon>
    </lineage>
</organism>
<dbReference type="InterPro" id="IPR004090">
    <property type="entry name" value="Chemotax_Me-accpt_rcpt"/>
</dbReference>
<dbReference type="InterPro" id="IPR001610">
    <property type="entry name" value="PAC"/>
</dbReference>
<dbReference type="InterPro" id="IPR013767">
    <property type="entry name" value="PAS_fold"/>
</dbReference>
<evidence type="ECO:0000259" key="2">
    <source>
        <dbReference type="PROSITE" id="PS50111"/>
    </source>
</evidence>
<dbReference type="InterPro" id="IPR052155">
    <property type="entry name" value="Biofilm_reg_signaling"/>
</dbReference>
<keyword evidence="1" id="KW-0807">Transducer</keyword>